<gene>
    <name evidence="3" type="ORF">SPAR_40777</name>
</gene>
<dbReference type="SUPFAM" id="SSF55874">
    <property type="entry name" value="ATPase domain of HSP90 chaperone/DNA topoisomerase II/histidine kinase"/>
    <property type="match status" value="1"/>
</dbReference>
<evidence type="ECO:0000313" key="3">
    <source>
        <dbReference type="EMBL" id="OMI33556.1"/>
    </source>
</evidence>
<reference evidence="3 4" key="1">
    <citation type="submission" date="2013-05" db="EMBL/GenBank/DDBJ databases">
        <title>Genome sequence of Streptomyces sparsogenes DSM 40356.</title>
        <authorList>
            <person name="Coyne S."/>
            <person name="Seebeck F.P."/>
        </authorList>
    </citation>
    <scope>NUCLEOTIDE SEQUENCE [LARGE SCALE GENOMIC DNA]</scope>
    <source>
        <strain evidence="3 4">DSM 40356</strain>
    </source>
</reference>
<dbReference type="InterPro" id="IPR036890">
    <property type="entry name" value="HATPase_C_sf"/>
</dbReference>
<keyword evidence="1" id="KW-0808">Transferase</keyword>
<proteinExistence type="predicted"/>
<keyword evidence="4" id="KW-1185">Reference proteome</keyword>
<dbReference type="STRING" id="67365.GCA_001704635_05281"/>
<dbReference type="GO" id="GO:0004674">
    <property type="term" value="F:protein serine/threonine kinase activity"/>
    <property type="evidence" value="ECO:0007669"/>
    <property type="project" value="UniProtKB-KW"/>
</dbReference>
<sequence length="134" mass="14852">MPSAVGAPAYTHVFPREVESAALARQLVRTVLETWHLPQLVDDAMHVVSELVANAVDHARGGHIRFTVTRTDDRRVRLAVVDKSHAEPVLRTVSPSEEHGRGLVIVDALSLKWGIDPLPWGKRTWADLELEGAR</sequence>
<evidence type="ECO:0000256" key="1">
    <source>
        <dbReference type="ARBA" id="ARBA00022527"/>
    </source>
</evidence>
<dbReference type="AlphaFoldDB" id="A0A1R1S5M6"/>
<organism evidence="3 4">
    <name type="scientific">Streptomyces sparsogenes DSM 40356</name>
    <dbReference type="NCBI Taxonomy" id="1331668"/>
    <lineage>
        <taxon>Bacteria</taxon>
        <taxon>Bacillati</taxon>
        <taxon>Actinomycetota</taxon>
        <taxon>Actinomycetes</taxon>
        <taxon>Kitasatosporales</taxon>
        <taxon>Streptomycetaceae</taxon>
        <taxon>Streptomyces</taxon>
    </lineage>
</organism>
<dbReference type="EMBL" id="ASQP01000529">
    <property type="protein sequence ID" value="OMI33556.1"/>
    <property type="molecule type" value="Genomic_DNA"/>
</dbReference>
<keyword evidence="1" id="KW-0418">Kinase</keyword>
<comment type="caution">
    <text evidence="3">The sequence shown here is derived from an EMBL/GenBank/DDBJ whole genome shotgun (WGS) entry which is preliminary data.</text>
</comment>
<dbReference type="CDD" id="cd16936">
    <property type="entry name" value="HATPase_RsbW-like"/>
    <property type="match status" value="1"/>
</dbReference>
<name>A0A1R1S5M6_9ACTN</name>
<dbReference type="InterPro" id="IPR050267">
    <property type="entry name" value="Anti-sigma-factor_SerPK"/>
</dbReference>
<dbReference type="PANTHER" id="PTHR35526">
    <property type="entry name" value="ANTI-SIGMA-F FACTOR RSBW-RELATED"/>
    <property type="match status" value="1"/>
</dbReference>
<keyword evidence="1" id="KW-0723">Serine/threonine-protein kinase</keyword>
<dbReference type="Gene3D" id="3.30.565.10">
    <property type="entry name" value="Histidine kinase-like ATPase, C-terminal domain"/>
    <property type="match status" value="1"/>
</dbReference>
<accession>A0A1R1S5M6</accession>
<dbReference type="PANTHER" id="PTHR35526:SF3">
    <property type="entry name" value="ANTI-SIGMA-F FACTOR RSBW"/>
    <property type="match status" value="1"/>
</dbReference>
<dbReference type="Proteomes" id="UP000186168">
    <property type="component" value="Unassembled WGS sequence"/>
</dbReference>
<protein>
    <submittedName>
        <fullName evidence="3">Regulatory protein</fullName>
    </submittedName>
</protein>
<dbReference type="InterPro" id="IPR003594">
    <property type="entry name" value="HATPase_dom"/>
</dbReference>
<evidence type="ECO:0000259" key="2">
    <source>
        <dbReference type="Pfam" id="PF13581"/>
    </source>
</evidence>
<dbReference type="Pfam" id="PF13581">
    <property type="entry name" value="HATPase_c_2"/>
    <property type="match status" value="1"/>
</dbReference>
<evidence type="ECO:0000313" key="4">
    <source>
        <dbReference type="Proteomes" id="UP000186168"/>
    </source>
</evidence>
<feature type="domain" description="Histidine kinase/HSP90-like ATPase" evidence="2">
    <location>
        <begin position="14"/>
        <end position="110"/>
    </location>
</feature>